<dbReference type="InterPro" id="IPR020103">
    <property type="entry name" value="PsdUridine_synth_cat_dom_sf"/>
</dbReference>
<dbReference type="EMBL" id="CM026427">
    <property type="protein sequence ID" value="KAG0571206.1"/>
    <property type="molecule type" value="Genomic_DNA"/>
</dbReference>
<dbReference type="GO" id="GO:0005634">
    <property type="term" value="C:nucleus"/>
    <property type="evidence" value="ECO:0007669"/>
    <property type="project" value="TreeGrafter"/>
</dbReference>
<dbReference type="InterPro" id="IPR002501">
    <property type="entry name" value="PsdUridine_synth_N"/>
</dbReference>
<dbReference type="EC" id="5.4.99.25" evidence="2"/>
<proteinExistence type="inferred from homology"/>
<dbReference type="InterPro" id="IPR014780">
    <property type="entry name" value="tRNA_psdUridine_synth_TruB"/>
</dbReference>
<keyword evidence="4" id="KW-0413">Isomerase</keyword>
<dbReference type="HAMAP" id="MF_01080">
    <property type="entry name" value="TruB_bact"/>
    <property type="match status" value="1"/>
</dbReference>
<evidence type="ECO:0000256" key="2">
    <source>
        <dbReference type="ARBA" id="ARBA00012787"/>
    </source>
</evidence>
<dbReference type="SUPFAM" id="SSF55120">
    <property type="entry name" value="Pseudouridine synthase"/>
    <property type="match status" value="1"/>
</dbReference>
<feature type="compositionally biased region" description="Basic and acidic residues" evidence="5">
    <location>
        <begin position="66"/>
        <end position="81"/>
    </location>
</feature>
<gene>
    <name evidence="7" type="ORF">KC19_6G219500</name>
</gene>
<dbReference type="GO" id="GO:0160148">
    <property type="term" value="F:tRNA pseudouridine(55) synthase activity"/>
    <property type="evidence" value="ECO:0007669"/>
    <property type="project" value="UniProtKB-EC"/>
</dbReference>
<dbReference type="FunFam" id="3.30.2350.10:FF:000012">
    <property type="entry name" value="tRNA pseudouridine synthase B"/>
    <property type="match status" value="1"/>
</dbReference>
<protein>
    <recommendedName>
        <fullName evidence="2">tRNA pseudouridine(55) synthase</fullName>
        <ecNumber evidence="2">5.4.99.25</ecNumber>
    </recommendedName>
</protein>
<name>A0A8T0HK74_CERPU</name>
<dbReference type="AlphaFoldDB" id="A0A8T0HK74"/>
<organism evidence="7 8">
    <name type="scientific">Ceratodon purpureus</name>
    <name type="common">Fire moss</name>
    <name type="synonym">Dicranum purpureum</name>
    <dbReference type="NCBI Taxonomy" id="3225"/>
    <lineage>
        <taxon>Eukaryota</taxon>
        <taxon>Viridiplantae</taxon>
        <taxon>Streptophyta</taxon>
        <taxon>Embryophyta</taxon>
        <taxon>Bryophyta</taxon>
        <taxon>Bryophytina</taxon>
        <taxon>Bryopsida</taxon>
        <taxon>Dicranidae</taxon>
        <taxon>Pseudoditrichales</taxon>
        <taxon>Ditrichaceae</taxon>
        <taxon>Ceratodon</taxon>
    </lineage>
</organism>
<dbReference type="PANTHER" id="PTHR13767">
    <property type="entry name" value="TRNA-PSEUDOURIDINE SYNTHASE"/>
    <property type="match status" value="1"/>
</dbReference>
<dbReference type="Proteomes" id="UP000822688">
    <property type="component" value="Chromosome 6"/>
</dbReference>
<comment type="caution">
    <text evidence="7">The sequence shown here is derived from an EMBL/GenBank/DDBJ whole genome shotgun (WGS) entry which is preliminary data.</text>
</comment>
<evidence type="ECO:0000259" key="6">
    <source>
        <dbReference type="Pfam" id="PF01509"/>
    </source>
</evidence>
<sequence length="428" mass="47490">MTALLLRPPLLKPSPSLSFSLSFSLSLCFHASPSCLQFTFSRALLLRTSRPRRLAPTAATAPNNSHGRDYSRNAKGNSKGDVDKHKYLLDVMAIRNQGRPTRPAPINTTSAISAKEEIQAFEKWASQKLKEEGCTVEPVLQEMRTSLIQRLTEASHVELSNAGPVELPVEKDPLAGVSVRPIVVKLRSKVPENWDGPGGTVVLIDKPQGWSSFAVCGKLRHMLGVKKVGHAGTLDPLSTGLLIVCVGKATKLADSYQAMTKVYSGTMRIGETTPSLDAGTPVSEELPWEHIEEQDMRSAVEKSFLGDIMQVPPMYSAIKVKGERLYTKARRGEEIVVPPRPVKVYDFQLKRCSHNRQEWNFYIVCSKGTYIRSLCADLALSLNSCAYLTALRREKIGGLSVEDAWPIEELETYYREVLNVPFQSYTSR</sequence>
<evidence type="ECO:0000256" key="4">
    <source>
        <dbReference type="ARBA" id="ARBA00023235"/>
    </source>
</evidence>
<dbReference type="CDD" id="cd02573">
    <property type="entry name" value="PseudoU_synth_EcTruB"/>
    <property type="match status" value="1"/>
</dbReference>
<evidence type="ECO:0000256" key="3">
    <source>
        <dbReference type="ARBA" id="ARBA00022694"/>
    </source>
</evidence>
<accession>A0A8T0HK74</accession>
<evidence type="ECO:0000313" key="8">
    <source>
        <dbReference type="Proteomes" id="UP000822688"/>
    </source>
</evidence>
<keyword evidence="3" id="KW-0819">tRNA processing</keyword>
<dbReference type="GO" id="GO:1990481">
    <property type="term" value="P:mRNA pseudouridine synthesis"/>
    <property type="evidence" value="ECO:0007669"/>
    <property type="project" value="TreeGrafter"/>
</dbReference>
<reference evidence="7 8" key="1">
    <citation type="submission" date="2020-06" db="EMBL/GenBank/DDBJ databases">
        <title>WGS assembly of Ceratodon purpureus strain R40.</title>
        <authorList>
            <person name="Carey S.B."/>
            <person name="Jenkins J."/>
            <person name="Shu S."/>
            <person name="Lovell J.T."/>
            <person name="Sreedasyam A."/>
            <person name="Maumus F."/>
            <person name="Tiley G.P."/>
            <person name="Fernandez-Pozo N."/>
            <person name="Barry K."/>
            <person name="Chen C."/>
            <person name="Wang M."/>
            <person name="Lipzen A."/>
            <person name="Daum C."/>
            <person name="Saski C.A."/>
            <person name="Payton A.C."/>
            <person name="Mcbreen J.C."/>
            <person name="Conrad R.E."/>
            <person name="Kollar L.M."/>
            <person name="Olsson S."/>
            <person name="Huttunen S."/>
            <person name="Landis J.B."/>
            <person name="Wickett N.J."/>
            <person name="Johnson M.G."/>
            <person name="Rensing S.A."/>
            <person name="Grimwood J."/>
            <person name="Schmutz J."/>
            <person name="Mcdaniel S.F."/>
        </authorList>
    </citation>
    <scope>NUCLEOTIDE SEQUENCE [LARGE SCALE GENOMIC DNA]</scope>
    <source>
        <strain evidence="7 8">R40</strain>
    </source>
</reference>
<dbReference type="Pfam" id="PF01509">
    <property type="entry name" value="TruB_N"/>
    <property type="match status" value="1"/>
</dbReference>
<dbReference type="NCBIfam" id="TIGR00431">
    <property type="entry name" value="TruB"/>
    <property type="match status" value="1"/>
</dbReference>
<evidence type="ECO:0000256" key="5">
    <source>
        <dbReference type="SAM" id="MobiDB-lite"/>
    </source>
</evidence>
<comment type="similarity">
    <text evidence="1">Belongs to the pseudouridine synthase TruB family.</text>
</comment>
<evidence type="ECO:0000313" key="7">
    <source>
        <dbReference type="EMBL" id="KAG0571206.1"/>
    </source>
</evidence>
<keyword evidence="8" id="KW-1185">Reference proteome</keyword>
<dbReference type="Gene3D" id="3.30.2350.10">
    <property type="entry name" value="Pseudouridine synthase"/>
    <property type="match status" value="1"/>
</dbReference>
<dbReference type="PANTHER" id="PTHR13767:SF2">
    <property type="entry name" value="PSEUDOURIDYLATE SYNTHASE TRUB1"/>
    <property type="match status" value="1"/>
</dbReference>
<dbReference type="GO" id="GO:0003723">
    <property type="term" value="F:RNA binding"/>
    <property type="evidence" value="ECO:0007669"/>
    <property type="project" value="InterPro"/>
</dbReference>
<evidence type="ECO:0000256" key="1">
    <source>
        <dbReference type="ARBA" id="ARBA00008999"/>
    </source>
</evidence>
<feature type="region of interest" description="Disordered" evidence="5">
    <location>
        <begin position="55"/>
        <end position="81"/>
    </location>
</feature>
<feature type="domain" description="Pseudouridine synthase II N-terminal" evidence="6">
    <location>
        <begin position="220"/>
        <end position="371"/>
    </location>
</feature>
<dbReference type="GO" id="GO:0006400">
    <property type="term" value="P:tRNA modification"/>
    <property type="evidence" value="ECO:0007669"/>
    <property type="project" value="TreeGrafter"/>
</dbReference>